<keyword evidence="4" id="KW-1003">Cell membrane</keyword>
<comment type="similarity">
    <text evidence="2">Belongs to the autoinducer-2 exporter (AI-2E) (TC 2.A.86) family.</text>
</comment>
<evidence type="ECO:0000256" key="6">
    <source>
        <dbReference type="ARBA" id="ARBA00022989"/>
    </source>
</evidence>
<evidence type="ECO:0000256" key="4">
    <source>
        <dbReference type="ARBA" id="ARBA00022475"/>
    </source>
</evidence>
<evidence type="ECO:0000256" key="8">
    <source>
        <dbReference type="SAM" id="MobiDB-lite"/>
    </source>
</evidence>
<comment type="subcellular location">
    <subcellularLocation>
        <location evidence="1">Cell membrane</location>
        <topology evidence="1">Multi-pass membrane protein</topology>
    </subcellularLocation>
</comment>
<evidence type="ECO:0000256" key="7">
    <source>
        <dbReference type="ARBA" id="ARBA00023136"/>
    </source>
</evidence>
<dbReference type="Proteomes" id="UP000092482">
    <property type="component" value="Chromosome"/>
</dbReference>
<dbReference type="KEGG" id="serj:SGUI_0360"/>
<feature type="region of interest" description="Disordered" evidence="8">
    <location>
        <begin position="1"/>
        <end position="55"/>
    </location>
</feature>
<keyword evidence="7 9" id="KW-0472">Membrane</keyword>
<protein>
    <submittedName>
        <fullName evidence="10">Putative integral membrane protein</fullName>
    </submittedName>
</protein>
<accession>A0A1B1N8K8</accession>
<keyword evidence="5 9" id="KW-0812">Transmembrane</keyword>
<dbReference type="EMBL" id="CP014989">
    <property type="protein sequence ID" value="ANS77756.1"/>
    <property type="molecule type" value="Genomic_DNA"/>
</dbReference>
<feature type="transmembrane region" description="Helical" evidence="9">
    <location>
        <begin position="73"/>
        <end position="91"/>
    </location>
</feature>
<feature type="transmembrane region" description="Helical" evidence="9">
    <location>
        <begin position="252"/>
        <end position="271"/>
    </location>
</feature>
<feature type="transmembrane region" description="Helical" evidence="9">
    <location>
        <begin position="319"/>
        <end position="344"/>
    </location>
</feature>
<gene>
    <name evidence="10" type="ORF">SGUI_0360</name>
</gene>
<name>A0A1B1N8K8_9MICO</name>
<evidence type="ECO:0000256" key="3">
    <source>
        <dbReference type="ARBA" id="ARBA00022448"/>
    </source>
</evidence>
<dbReference type="Pfam" id="PF01594">
    <property type="entry name" value="AI-2E_transport"/>
    <property type="match status" value="1"/>
</dbReference>
<feature type="transmembrane region" description="Helical" evidence="9">
    <location>
        <begin position="211"/>
        <end position="232"/>
    </location>
</feature>
<keyword evidence="3" id="KW-0813">Transport</keyword>
<keyword evidence="11" id="KW-1185">Reference proteome</keyword>
<dbReference type="GO" id="GO:0005886">
    <property type="term" value="C:plasma membrane"/>
    <property type="evidence" value="ECO:0007669"/>
    <property type="project" value="UniProtKB-SubCell"/>
</dbReference>
<dbReference type="PANTHER" id="PTHR21716">
    <property type="entry name" value="TRANSMEMBRANE PROTEIN"/>
    <property type="match status" value="1"/>
</dbReference>
<feature type="transmembrane region" description="Helical" evidence="9">
    <location>
        <begin position="127"/>
        <end position="148"/>
    </location>
</feature>
<dbReference type="PANTHER" id="PTHR21716:SF53">
    <property type="entry name" value="PERMEASE PERM-RELATED"/>
    <property type="match status" value="1"/>
</dbReference>
<reference evidence="10 11" key="1">
    <citation type="submission" date="2016-03" db="EMBL/GenBank/DDBJ databases">
        <title>Shallow-sea hydrothermal system.</title>
        <authorList>
            <person name="Tang K."/>
        </authorList>
    </citation>
    <scope>NUCLEOTIDE SEQUENCE [LARGE SCALE GENOMIC DNA]</scope>
    <source>
        <strain evidence="10 11">JLT9</strain>
    </source>
</reference>
<sequence length="493" mass="52327">MQDNSSGDDAPSLDEGHAAGGGPAPEGELPPEQTWDASENAEAMASAAEREPERPEVDRGDLILQGLRGAAAWSWRFLLVVAAVVVILYGLGRVWVGVLPIILALIVSSVLWPPVRWLRRHRWPGGLAAAAVLLAALAVFSGVIAAIAPGITSQLRQVANSAETGADIVLDWLSGPPVNLQSEQLDTYVEQATDWLQSRASTLAEGALSTLTAVGSIMVTTVLVVVLTFFFLKDGHGFLPWMRKTVGRTAGLYLTEGLARVWVTLGGFLRAQAVVAAVDATFIGLGLVLLGVPLAFALAVITFFLSFIPIVGAFVAGGLAVLVALVSNGWVTALWVILIVIAVQQAESTFVAPLMHSRVMSMHPVIVLLGVAAGGTLWGVLGAFLAVPVLASILTLVRYGSEQLDLRTGQLHVDDLRNVTPQGRTAAELAESTAPLFALRARQAYLQAEDERGAAQVAMLGRTGELAASLRDRILSPILRRDRDEDEDTRPPH</sequence>
<feature type="transmembrane region" description="Helical" evidence="9">
    <location>
        <begin position="283"/>
        <end position="307"/>
    </location>
</feature>
<evidence type="ECO:0000256" key="9">
    <source>
        <dbReference type="SAM" id="Phobius"/>
    </source>
</evidence>
<evidence type="ECO:0000313" key="11">
    <source>
        <dbReference type="Proteomes" id="UP000092482"/>
    </source>
</evidence>
<evidence type="ECO:0000256" key="1">
    <source>
        <dbReference type="ARBA" id="ARBA00004651"/>
    </source>
</evidence>
<evidence type="ECO:0000313" key="10">
    <source>
        <dbReference type="EMBL" id="ANS77756.1"/>
    </source>
</evidence>
<proteinExistence type="inferred from homology"/>
<feature type="compositionally biased region" description="Low complexity" evidence="8">
    <location>
        <begin position="25"/>
        <end position="47"/>
    </location>
</feature>
<evidence type="ECO:0000256" key="2">
    <source>
        <dbReference type="ARBA" id="ARBA00009773"/>
    </source>
</evidence>
<feature type="transmembrane region" description="Helical" evidence="9">
    <location>
        <begin position="97"/>
        <end position="115"/>
    </location>
</feature>
<dbReference type="RefSeq" id="WP_237141425.1">
    <property type="nucleotide sequence ID" value="NZ_CP014989.1"/>
</dbReference>
<keyword evidence="6 9" id="KW-1133">Transmembrane helix</keyword>
<dbReference type="GO" id="GO:0055085">
    <property type="term" value="P:transmembrane transport"/>
    <property type="evidence" value="ECO:0007669"/>
    <property type="project" value="TreeGrafter"/>
</dbReference>
<organism evidence="10 11">
    <name type="scientific">Serinicoccus hydrothermalis</name>
    <dbReference type="NCBI Taxonomy" id="1758689"/>
    <lineage>
        <taxon>Bacteria</taxon>
        <taxon>Bacillati</taxon>
        <taxon>Actinomycetota</taxon>
        <taxon>Actinomycetes</taxon>
        <taxon>Micrococcales</taxon>
        <taxon>Ornithinimicrobiaceae</taxon>
        <taxon>Serinicoccus</taxon>
    </lineage>
</organism>
<dbReference type="InterPro" id="IPR002549">
    <property type="entry name" value="AI-2E-like"/>
</dbReference>
<evidence type="ECO:0000256" key="5">
    <source>
        <dbReference type="ARBA" id="ARBA00022692"/>
    </source>
</evidence>
<dbReference type="AlphaFoldDB" id="A0A1B1N8K8"/>
<feature type="transmembrane region" description="Helical" evidence="9">
    <location>
        <begin position="364"/>
        <end position="397"/>
    </location>
</feature>
<dbReference type="STRING" id="1758689.SGUI_0360"/>